<dbReference type="Proteomes" id="UP000035268">
    <property type="component" value="Chromosome"/>
</dbReference>
<dbReference type="InterPro" id="IPR012902">
    <property type="entry name" value="N_methyl_site"/>
</dbReference>
<proteinExistence type="predicted"/>
<sequence>MRRGFTLVELLTAMAVLGVLAAAVTRITGVALKVWDRGVAETRRTAEVRAALDILRRDLRCAVAPGRPGACLIRAADRVGDGMTGDRLYLATASFAARPSRRGIAEVCYYLDTCRSPLSGGGSRRVLKRAVRRDAADACAWDKAAQRPWGLRCYDRAAACPSAEGWEQQVLAGGITGMRFSCRRAAGKEASAVVVAVELETGAPQVAPDTLRPSPLYRFRTAVALKGSLIRPAPNIIQMIY</sequence>
<organism evidence="1 2">
    <name type="scientific">Kiritimatiella glycovorans</name>
    <dbReference type="NCBI Taxonomy" id="1307763"/>
    <lineage>
        <taxon>Bacteria</taxon>
        <taxon>Pseudomonadati</taxon>
        <taxon>Kiritimatiellota</taxon>
        <taxon>Kiritimatiellia</taxon>
        <taxon>Kiritimatiellales</taxon>
        <taxon>Kiritimatiellaceae</taxon>
        <taxon>Kiritimatiella</taxon>
    </lineage>
</organism>
<name>A0A0G3EBA1_9BACT</name>
<gene>
    <name evidence="1" type="ORF">L21SP4_00287</name>
</gene>
<dbReference type="NCBIfam" id="TIGR02532">
    <property type="entry name" value="IV_pilin_GFxxxE"/>
    <property type="match status" value="1"/>
</dbReference>
<dbReference type="PATRIC" id="fig|1609981.3.peg.301"/>
<accession>A0A0G3EBA1</accession>
<dbReference type="EMBL" id="CP010904">
    <property type="protein sequence ID" value="AKJ63568.1"/>
    <property type="molecule type" value="Genomic_DNA"/>
</dbReference>
<dbReference type="STRING" id="1307763.L21SP4_00287"/>
<reference evidence="2" key="1">
    <citation type="submission" date="2015-02" db="EMBL/GenBank/DDBJ databases">
        <title>Description and complete genome sequence of the first cultured representative of the subdivision 5 of the Verrucomicrobia phylum.</title>
        <authorList>
            <person name="Spring S."/>
            <person name="Bunk B."/>
            <person name="Sproer C."/>
            <person name="Klenk H.-P."/>
        </authorList>
    </citation>
    <scope>NUCLEOTIDE SEQUENCE [LARGE SCALE GENOMIC DNA]</scope>
    <source>
        <strain evidence="2">L21-Fru-AB</strain>
    </source>
</reference>
<dbReference type="PROSITE" id="PS00409">
    <property type="entry name" value="PROKAR_NTER_METHYL"/>
    <property type="match status" value="1"/>
</dbReference>
<protein>
    <recommendedName>
        <fullName evidence="3">Prepilin-type N-terminal cleavage/methylation domain-containing protein</fullName>
    </recommendedName>
</protein>
<evidence type="ECO:0008006" key="3">
    <source>
        <dbReference type="Google" id="ProtNLM"/>
    </source>
</evidence>
<keyword evidence="2" id="KW-1185">Reference proteome</keyword>
<reference evidence="1 2" key="2">
    <citation type="journal article" date="2016" name="ISME J.">
        <title>Characterization of the first cultured representative of Verrucomicrobia subdivision 5 indicates the proposal of a novel phylum.</title>
        <authorList>
            <person name="Spring S."/>
            <person name="Bunk B."/>
            <person name="Sproer C."/>
            <person name="Schumann P."/>
            <person name="Rohde M."/>
            <person name="Tindall B.J."/>
            <person name="Klenk H.P."/>
        </authorList>
    </citation>
    <scope>NUCLEOTIDE SEQUENCE [LARGE SCALE GENOMIC DNA]</scope>
    <source>
        <strain evidence="1 2">L21-Fru-AB</strain>
    </source>
</reference>
<dbReference type="AlphaFoldDB" id="A0A0G3EBA1"/>
<dbReference type="KEGG" id="vbl:L21SP4_00287"/>
<dbReference type="Pfam" id="PF07963">
    <property type="entry name" value="N_methyl"/>
    <property type="match status" value="1"/>
</dbReference>
<evidence type="ECO:0000313" key="1">
    <source>
        <dbReference type="EMBL" id="AKJ63568.1"/>
    </source>
</evidence>
<evidence type="ECO:0000313" key="2">
    <source>
        <dbReference type="Proteomes" id="UP000035268"/>
    </source>
</evidence>